<name>A0AAD5VJ37_9AGAR</name>
<sequence length="99" mass="10997">MLVESFALVFIWSTISIATSFSDGGAPKSVKLVFGELLPSIQIIAYLLVVYRVSTGRAWKPDTEEKLTSLRFHHEEQRITQLNTTQVSIISGDAQDAQV</sequence>
<gene>
    <name evidence="2" type="ORF">NP233_g10154</name>
</gene>
<reference evidence="2" key="1">
    <citation type="submission" date="2022-07" db="EMBL/GenBank/DDBJ databases">
        <title>Genome Sequence of Leucocoprinus birnbaumii.</title>
        <authorList>
            <person name="Buettner E."/>
        </authorList>
    </citation>
    <scope>NUCLEOTIDE SEQUENCE</scope>
    <source>
        <strain evidence="2">VT141</strain>
    </source>
</reference>
<keyword evidence="1" id="KW-0472">Membrane</keyword>
<dbReference type="AlphaFoldDB" id="A0AAD5VJ37"/>
<dbReference type="Proteomes" id="UP001213000">
    <property type="component" value="Unassembled WGS sequence"/>
</dbReference>
<dbReference type="EMBL" id="JANIEX010000994">
    <property type="protein sequence ID" value="KAJ3561510.1"/>
    <property type="molecule type" value="Genomic_DNA"/>
</dbReference>
<keyword evidence="3" id="KW-1185">Reference proteome</keyword>
<protein>
    <submittedName>
        <fullName evidence="2">Uncharacterized protein</fullName>
    </submittedName>
</protein>
<keyword evidence="1" id="KW-0812">Transmembrane</keyword>
<comment type="caution">
    <text evidence="2">The sequence shown here is derived from an EMBL/GenBank/DDBJ whole genome shotgun (WGS) entry which is preliminary data.</text>
</comment>
<accession>A0AAD5VJ37</accession>
<organism evidence="2 3">
    <name type="scientific">Leucocoprinus birnbaumii</name>
    <dbReference type="NCBI Taxonomy" id="56174"/>
    <lineage>
        <taxon>Eukaryota</taxon>
        <taxon>Fungi</taxon>
        <taxon>Dikarya</taxon>
        <taxon>Basidiomycota</taxon>
        <taxon>Agaricomycotina</taxon>
        <taxon>Agaricomycetes</taxon>
        <taxon>Agaricomycetidae</taxon>
        <taxon>Agaricales</taxon>
        <taxon>Agaricineae</taxon>
        <taxon>Agaricaceae</taxon>
        <taxon>Leucocoprinus</taxon>
    </lineage>
</organism>
<evidence type="ECO:0000313" key="2">
    <source>
        <dbReference type="EMBL" id="KAJ3561510.1"/>
    </source>
</evidence>
<keyword evidence="1" id="KW-1133">Transmembrane helix</keyword>
<proteinExistence type="predicted"/>
<feature type="transmembrane region" description="Helical" evidence="1">
    <location>
        <begin position="32"/>
        <end position="51"/>
    </location>
</feature>
<evidence type="ECO:0000313" key="3">
    <source>
        <dbReference type="Proteomes" id="UP001213000"/>
    </source>
</evidence>
<evidence type="ECO:0000256" key="1">
    <source>
        <dbReference type="SAM" id="Phobius"/>
    </source>
</evidence>